<keyword evidence="4 10" id="KW-0802">TPR repeat</keyword>
<name>A0A2I0B4K4_9ASPA</name>
<dbReference type="FunFam" id="1.25.40.10:FF:000112">
    <property type="entry name" value="FAM10 family protein"/>
    <property type="match status" value="1"/>
</dbReference>
<dbReference type="EMBL" id="KZ451915">
    <property type="protein sequence ID" value="PKA62727.1"/>
    <property type="molecule type" value="Genomic_DNA"/>
</dbReference>
<dbReference type="PANTHER" id="PTHR45883:SF7">
    <property type="entry name" value="TPR REPEAT-CONTAINING THIOREDOXIN TDX"/>
    <property type="match status" value="1"/>
</dbReference>
<dbReference type="CDD" id="cd14438">
    <property type="entry name" value="Hip_N"/>
    <property type="match status" value="1"/>
</dbReference>
<evidence type="ECO:0000256" key="1">
    <source>
        <dbReference type="ARBA" id="ARBA00008987"/>
    </source>
</evidence>
<keyword evidence="5" id="KW-0249">Electron transport</keyword>
<dbReference type="GO" id="GO:0000118">
    <property type="term" value="C:histone deacetylase complex"/>
    <property type="evidence" value="ECO:0007669"/>
    <property type="project" value="TreeGrafter"/>
</dbReference>
<dbReference type="Gene3D" id="6.10.250.3420">
    <property type="match status" value="1"/>
</dbReference>
<dbReference type="InterPro" id="IPR036249">
    <property type="entry name" value="Thioredoxin-like_sf"/>
</dbReference>
<evidence type="ECO:0000256" key="3">
    <source>
        <dbReference type="ARBA" id="ARBA00022737"/>
    </source>
</evidence>
<dbReference type="SUPFAM" id="SSF48452">
    <property type="entry name" value="TPR-like"/>
    <property type="match status" value="1"/>
</dbReference>
<evidence type="ECO:0000256" key="6">
    <source>
        <dbReference type="ARBA" id="ARBA00023157"/>
    </source>
</evidence>
<dbReference type="GO" id="GO:0006950">
    <property type="term" value="P:response to stress"/>
    <property type="evidence" value="ECO:0007669"/>
    <property type="project" value="UniProtKB-ARBA"/>
</dbReference>
<evidence type="ECO:0000313" key="12">
    <source>
        <dbReference type="EMBL" id="PKA62727.1"/>
    </source>
</evidence>
<evidence type="ECO:0000256" key="2">
    <source>
        <dbReference type="ARBA" id="ARBA00022448"/>
    </source>
</evidence>
<sequence length="475" mass="53245">MEKENQWVEPMISAERIDCWAVGDKLRRREMLMPEDDKAGPHTCGNFTLLLKPSSFSLSLLVNKRTGVGEKEAMYAVKVEQLKAFIGHCKSDPSLLRDPSMDFFRDYLESLGAHIPPHSAAASLELLDVGNHGIQKGHVKQESGDVPYADYGFRNKPKQELEDHEEEDEIVESDIEFEGAVVEPDSDPPQKMGDASVEVTEESRDAAQMLKAKAVDAISEGKLDEAVEHLTQAIVLNPTSAILYSARANVFVKMQKPNEAVRDSDAALEINPDSAKGYKSRGMAKVLLGKWEEAASDLHMASKLDHDEEIQSALKLVEPNVYKIEEHRRKYERLHKEREIQKAQRKQQCANAKADHESVAALRDGNVLSIHSLNELDMKLKAASKLSRLAILYFTATWCGPCRFMAPIYKNLAEKHPKVVFLKVDIDEAGEVAHRWNVNSVPTFFFIREGKEIDKAVGADKNGLERKIALHEPKS</sequence>
<dbReference type="Pfam" id="PF00085">
    <property type="entry name" value="Thioredoxin"/>
    <property type="match status" value="1"/>
</dbReference>
<dbReference type="Pfam" id="PF18253">
    <property type="entry name" value="HipN"/>
    <property type="match status" value="1"/>
</dbReference>
<dbReference type="PROSITE" id="PS00194">
    <property type="entry name" value="THIOREDOXIN_1"/>
    <property type="match status" value="1"/>
</dbReference>
<evidence type="ECO:0000256" key="7">
    <source>
        <dbReference type="ARBA" id="ARBA00023284"/>
    </source>
</evidence>
<evidence type="ECO:0000259" key="11">
    <source>
        <dbReference type="PROSITE" id="PS51352"/>
    </source>
</evidence>
<dbReference type="FunFam" id="3.40.30.10:FF:000240">
    <property type="entry name" value="TPR repeat-containing thioredoxin TDX"/>
    <property type="match status" value="1"/>
</dbReference>
<organism evidence="12 13">
    <name type="scientific">Apostasia shenzhenica</name>
    <dbReference type="NCBI Taxonomy" id="1088818"/>
    <lineage>
        <taxon>Eukaryota</taxon>
        <taxon>Viridiplantae</taxon>
        <taxon>Streptophyta</taxon>
        <taxon>Embryophyta</taxon>
        <taxon>Tracheophyta</taxon>
        <taxon>Spermatophyta</taxon>
        <taxon>Magnoliopsida</taxon>
        <taxon>Liliopsida</taxon>
        <taxon>Asparagales</taxon>
        <taxon>Orchidaceae</taxon>
        <taxon>Apostasioideae</taxon>
        <taxon>Apostasia</taxon>
    </lineage>
</organism>
<dbReference type="InterPro" id="IPR017937">
    <property type="entry name" value="Thioredoxin_CS"/>
</dbReference>
<dbReference type="GO" id="GO:0030544">
    <property type="term" value="F:Hsp70 protein binding"/>
    <property type="evidence" value="ECO:0007669"/>
    <property type="project" value="TreeGrafter"/>
</dbReference>
<keyword evidence="6" id="KW-1015">Disulfide bond</keyword>
<feature type="repeat" description="TPR" evidence="10">
    <location>
        <begin position="207"/>
        <end position="240"/>
    </location>
</feature>
<evidence type="ECO:0000256" key="9">
    <source>
        <dbReference type="ARBA" id="ARBA00076793"/>
    </source>
</evidence>
<dbReference type="InterPro" id="IPR019734">
    <property type="entry name" value="TPR_rpt"/>
</dbReference>
<comment type="similarity">
    <text evidence="1">Belongs to the thioredoxin family.</text>
</comment>
<dbReference type="SMART" id="SM00028">
    <property type="entry name" value="TPR"/>
    <property type="match status" value="3"/>
</dbReference>
<dbReference type="Gene3D" id="3.40.30.10">
    <property type="entry name" value="Glutaredoxin"/>
    <property type="match status" value="1"/>
</dbReference>
<accession>A0A2I0B4K4</accession>
<dbReference type="GO" id="GO:0016667">
    <property type="term" value="F:oxidoreductase activity, acting on a sulfur group of donors"/>
    <property type="evidence" value="ECO:0007669"/>
    <property type="project" value="UniProtKB-ARBA"/>
</dbReference>
<gene>
    <name evidence="12" type="ORF">AXF42_Ash018935</name>
</gene>
<dbReference type="PROSITE" id="PS50005">
    <property type="entry name" value="TPR"/>
    <property type="match status" value="2"/>
</dbReference>
<evidence type="ECO:0000313" key="13">
    <source>
        <dbReference type="Proteomes" id="UP000236161"/>
    </source>
</evidence>
<keyword evidence="13" id="KW-1185">Reference proteome</keyword>
<evidence type="ECO:0000256" key="10">
    <source>
        <dbReference type="PROSITE-ProRule" id="PRU00339"/>
    </source>
</evidence>
<protein>
    <recommendedName>
        <fullName evidence="8">TPR repeat-containing thioredoxin TDX</fullName>
    </recommendedName>
    <alternativeName>
        <fullName evidence="9">Tetratricoredoxin</fullName>
    </alternativeName>
</protein>
<dbReference type="Pfam" id="PF13414">
    <property type="entry name" value="TPR_11"/>
    <property type="match status" value="1"/>
</dbReference>
<dbReference type="CDD" id="cd02947">
    <property type="entry name" value="TRX_family"/>
    <property type="match status" value="1"/>
</dbReference>
<dbReference type="InterPro" id="IPR013766">
    <property type="entry name" value="Thioredoxin_domain"/>
</dbReference>
<dbReference type="Proteomes" id="UP000236161">
    <property type="component" value="Unassembled WGS sequence"/>
</dbReference>
<proteinExistence type="inferred from homology"/>
<keyword evidence="2" id="KW-0813">Transport</keyword>
<keyword evidence="3" id="KW-0677">Repeat</keyword>
<dbReference type="AlphaFoldDB" id="A0A2I0B4K4"/>
<dbReference type="FunFam" id="6.10.250.3420:FF:000001">
    <property type="entry name" value="Hsc70-interacting protein-like protein"/>
    <property type="match status" value="1"/>
</dbReference>
<dbReference type="SUPFAM" id="SSF52833">
    <property type="entry name" value="Thioredoxin-like"/>
    <property type="match status" value="1"/>
</dbReference>
<evidence type="ECO:0000256" key="4">
    <source>
        <dbReference type="ARBA" id="ARBA00022803"/>
    </source>
</evidence>
<dbReference type="InterPro" id="IPR011990">
    <property type="entry name" value="TPR-like_helical_dom_sf"/>
</dbReference>
<dbReference type="Gene3D" id="1.25.40.10">
    <property type="entry name" value="Tetratricopeptide repeat domain"/>
    <property type="match status" value="1"/>
</dbReference>
<dbReference type="PROSITE" id="PS51352">
    <property type="entry name" value="THIOREDOXIN_2"/>
    <property type="match status" value="1"/>
</dbReference>
<reference evidence="12 13" key="1">
    <citation type="journal article" date="2017" name="Nature">
        <title>The Apostasia genome and the evolution of orchids.</title>
        <authorList>
            <person name="Zhang G.Q."/>
            <person name="Liu K.W."/>
            <person name="Li Z."/>
            <person name="Lohaus R."/>
            <person name="Hsiao Y.Y."/>
            <person name="Niu S.C."/>
            <person name="Wang J.Y."/>
            <person name="Lin Y.C."/>
            <person name="Xu Q."/>
            <person name="Chen L.J."/>
            <person name="Yoshida K."/>
            <person name="Fujiwara S."/>
            <person name="Wang Z.W."/>
            <person name="Zhang Y.Q."/>
            <person name="Mitsuda N."/>
            <person name="Wang M."/>
            <person name="Liu G.H."/>
            <person name="Pecoraro L."/>
            <person name="Huang H.X."/>
            <person name="Xiao X.J."/>
            <person name="Lin M."/>
            <person name="Wu X.Y."/>
            <person name="Wu W.L."/>
            <person name="Chen Y.Y."/>
            <person name="Chang S.B."/>
            <person name="Sakamoto S."/>
            <person name="Ohme-Takagi M."/>
            <person name="Yagi M."/>
            <person name="Zeng S.J."/>
            <person name="Shen C.Y."/>
            <person name="Yeh C.M."/>
            <person name="Luo Y.B."/>
            <person name="Tsai W.C."/>
            <person name="Van de Peer Y."/>
            <person name="Liu Z.J."/>
        </authorList>
    </citation>
    <scope>NUCLEOTIDE SEQUENCE [LARGE SCALE GENOMIC DNA]</scope>
    <source>
        <strain evidence="13">cv. Shenzhen</strain>
        <tissue evidence="12">Stem</tissue>
    </source>
</reference>
<evidence type="ECO:0000256" key="8">
    <source>
        <dbReference type="ARBA" id="ARBA00074081"/>
    </source>
</evidence>
<dbReference type="GO" id="GO:0046983">
    <property type="term" value="F:protein dimerization activity"/>
    <property type="evidence" value="ECO:0007669"/>
    <property type="project" value="InterPro"/>
</dbReference>
<dbReference type="PANTHER" id="PTHR45883">
    <property type="entry name" value="HSC70-INTERACTING PROTEIN"/>
    <property type="match status" value="1"/>
</dbReference>
<keyword evidence="7" id="KW-0676">Redox-active center</keyword>
<dbReference type="STRING" id="1088818.A0A2I0B4K4"/>
<evidence type="ECO:0000256" key="5">
    <source>
        <dbReference type="ARBA" id="ARBA00022982"/>
    </source>
</evidence>
<feature type="domain" description="Thioredoxin" evidence="11">
    <location>
        <begin position="348"/>
        <end position="473"/>
    </location>
</feature>
<feature type="repeat" description="TPR" evidence="10">
    <location>
        <begin position="241"/>
        <end position="274"/>
    </location>
</feature>
<dbReference type="InterPro" id="IPR034649">
    <property type="entry name" value="Hip_N"/>
</dbReference>
<dbReference type="OrthoDB" id="2121326at2759"/>